<dbReference type="InterPro" id="IPR027974">
    <property type="entry name" value="DUF4470"/>
</dbReference>
<keyword evidence="6" id="KW-1185">Reference proteome</keyword>
<dbReference type="SUPFAM" id="SSF48452">
    <property type="entry name" value="TPR-like"/>
    <property type="match status" value="1"/>
</dbReference>
<dbReference type="InterPro" id="IPR011990">
    <property type="entry name" value="TPR-like_helical_dom_sf"/>
</dbReference>
<gene>
    <name evidence="5" type="ORF">AK812_SmicGene8063</name>
</gene>
<name>A0A1Q9ELR6_SYMMI</name>
<evidence type="ECO:0000256" key="1">
    <source>
        <dbReference type="SAM" id="Coils"/>
    </source>
</evidence>
<evidence type="ECO:0000256" key="2">
    <source>
        <dbReference type="SAM" id="MobiDB-lite"/>
    </source>
</evidence>
<proteinExistence type="predicted"/>
<feature type="compositionally biased region" description="Basic and acidic residues" evidence="2">
    <location>
        <begin position="926"/>
        <end position="940"/>
    </location>
</feature>
<feature type="coiled-coil region" evidence="1">
    <location>
        <begin position="136"/>
        <end position="170"/>
    </location>
</feature>
<dbReference type="OrthoDB" id="432970at2759"/>
<evidence type="ECO:0000259" key="4">
    <source>
        <dbReference type="Pfam" id="PF14737"/>
    </source>
</evidence>
<evidence type="ECO:0000313" key="6">
    <source>
        <dbReference type="Proteomes" id="UP000186817"/>
    </source>
</evidence>
<protein>
    <recommendedName>
        <fullName evidence="4">DUF4470 domain-containing protein</fullName>
    </recommendedName>
</protein>
<keyword evidence="3" id="KW-1133">Transmembrane helix</keyword>
<evidence type="ECO:0000256" key="3">
    <source>
        <dbReference type="SAM" id="Phobius"/>
    </source>
</evidence>
<feature type="region of interest" description="Disordered" evidence="2">
    <location>
        <begin position="272"/>
        <end position="293"/>
    </location>
</feature>
<feature type="transmembrane region" description="Helical" evidence="3">
    <location>
        <begin position="48"/>
        <end position="68"/>
    </location>
</feature>
<feature type="compositionally biased region" description="Polar residues" evidence="2">
    <location>
        <begin position="943"/>
        <end position="960"/>
    </location>
</feature>
<keyword evidence="1" id="KW-0175">Coiled coil</keyword>
<dbReference type="Proteomes" id="UP000186817">
    <property type="component" value="Unassembled WGS sequence"/>
</dbReference>
<organism evidence="5 6">
    <name type="scientific">Symbiodinium microadriaticum</name>
    <name type="common">Dinoflagellate</name>
    <name type="synonym">Zooxanthella microadriatica</name>
    <dbReference type="NCBI Taxonomy" id="2951"/>
    <lineage>
        <taxon>Eukaryota</taxon>
        <taxon>Sar</taxon>
        <taxon>Alveolata</taxon>
        <taxon>Dinophyceae</taxon>
        <taxon>Suessiales</taxon>
        <taxon>Symbiodiniaceae</taxon>
        <taxon>Symbiodinium</taxon>
    </lineage>
</organism>
<feature type="region of interest" description="Disordered" evidence="2">
    <location>
        <begin position="924"/>
        <end position="969"/>
    </location>
</feature>
<reference evidence="5 6" key="1">
    <citation type="submission" date="2016-02" db="EMBL/GenBank/DDBJ databases">
        <title>Genome analysis of coral dinoflagellate symbionts highlights evolutionary adaptations to a symbiotic lifestyle.</title>
        <authorList>
            <person name="Aranda M."/>
            <person name="Li Y."/>
            <person name="Liew Y.J."/>
            <person name="Baumgarten S."/>
            <person name="Simakov O."/>
            <person name="Wilson M."/>
            <person name="Piel J."/>
            <person name="Ashoor H."/>
            <person name="Bougouffa S."/>
            <person name="Bajic V.B."/>
            <person name="Ryu T."/>
            <person name="Ravasi T."/>
            <person name="Bayer T."/>
            <person name="Micklem G."/>
            <person name="Kim H."/>
            <person name="Bhak J."/>
            <person name="Lajeunesse T.C."/>
            <person name="Voolstra C.R."/>
        </authorList>
    </citation>
    <scope>NUCLEOTIDE SEQUENCE [LARGE SCALE GENOMIC DNA]</scope>
    <source>
        <strain evidence="5 6">CCMP2467</strain>
    </source>
</reference>
<keyword evidence="3" id="KW-0812">Transmembrane</keyword>
<keyword evidence="3" id="KW-0472">Membrane</keyword>
<feature type="domain" description="DUF4470" evidence="4">
    <location>
        <begin position="1178"/>
        <end position="1257"/>
    </location>
</feature>
<dbReference type="Gene3D" id="1.25.40.10">
    <property type="entry name" value="Tetratricopeptide repeat domain"/>
    <property type="match status" value="1"/>
</dbReference>
<sequence>MAFTSPVPEEARPVWSKEDQGIAELMFAKEEARDRVGRYAKLHFRWTVFMKLIGLVALMSLFSVQWISETRSEALLRVTELSSLGKDVLLQDLILTSSARLLALSGDLRWRDEYFLNVQPLLSTMSTIERRAPGIAKEFVRTTAAANERLEALERKAIELSKTNNTLAAAVIFSKDYESDKALLLRGVESMNRMILEARRGHQEMQSWWSIFSLSLVIVALVSKCIMIVPMRHLDRSLQKLSKEADDAQAVYGQRVRQRLLKRAEDVVVTVQGPGSKPTLRRPGSKAGGPWPKGPKTLKQRLTYLAACAQLSALTGFAIPAALTLVSLYKAQLADPLQQLIWHAKDTEFYDVALTSSARICALSLDESWAEKYDEFIAPMDSALEGLAIAAPDLSAEFAARTSAANDALIDMETVALEACTSGSTYGNIVLSSTDYEGNKTLLTAGITNITQAVSQMRDSFEDDERLYRVVQRILMMVSTFLIVTADLCAVVVAAWMEALSSRDDAEVDESAEHGFLADAMGLAVLNLDFLEPSKAAFLQALLYTSFSAQTPKNMEEGVELQGIFWELAQAVKIVSMPRQAFLNCTHIHTPPAKADARLSCDALLDTSASMEAREVLTREGANALYRAGNLMAARAAYEALVARAESREPSEEAKLQNNLSVCCKALGDEDAALQHALRCLDLNPEHGRCQLRAFVLSREESHLEAAAALLGPKHPDVKPLLQPPAAYRLLKTDADFQLLVQELAKEQKKDPLVAVFCPGRYRMRATPVLALGRRVKLLGLGQVTLTKGSPDANLALAGEGGSLTMDKFFLEEGSRDPLMGFVSAGDDQSSLHLRRCVLTGVGGVTIVRARLEARDCEFRSMTNMAVEMREAGAVEMHNCRFYDCFRGVSVAAKTGTVQLSACEFVRTKKEAVMLDGARPAASARAVDEKSADGRQEAELSRTAGSQRETLQNMKQVSNQSRERLRRDKSAALPLSVRLHGSMFRETGWHAVSCADGVHAELVACLVVHTRATSEMLEQELGPQLRAYGMQMSDARMKKLLADLGPKSGAGSAVHLRGGATANVDCCAFADGTVGINVDYNFDGDVLVHRCSFCRNHVDIQETRQEQHAPVRMWSKPVRVVEQKKLPKRAEPPSLSDLQNESTLRGLVCRQTQDSEGDLTASPARQQVINLDPGYYAVGNTFGVDVLHGQPSMSSKASSDRAIFLGCGDIRNVLETISGWWQRRHDESILEVLLNDVSSSVLIRDAMLLSLISTDAPASTVAECWGAGRISRDAKDAMIAALSTVKSAPWLATLKVPQWDDITRAWRDATVGPDALLASLNREPELLEEAVKLSSQAAGEEHRAELRRYLKDFALHPSPAEANVTLLEGFSLRPSLYFSSSIFRALGPLTAAPGQLQTSLLQRLQLLCAHCKSALDSGRLRIHLVGGDAFDVRAERASVVDTSNIADYVGLPNVLLLGARLGDCIRVQSMQRKHELQDEGQRKSFYKESFGMELESFEDLAALQLLSEQVDSVGTLCTTWRLRETSPPGVQRSLSAAGLAKRMCSLNRPLEKCGVAASTAMTAAALLGSLTEALETDYPWCMDEFKLLRRAGEAQHFRLHVRVDMFLANLSPGAALAVAVTDSAPEIGDTLEKPRSLLHLLQWNRDREHIDFVAPSSFRSGAGYASLALCSGHITCASTCGSLSELEDRGPGPDLCDLSRKGSFLLGGSWKVHRINYQGGQVQLDVSMPRNLKGLRVDPVGQMARFTVNGELQFEADTGKKLDSLVKAQRSTALGLACCFFKAA</sequence>
<feature type="transmembrane region" description="Helical" evidence="3">
    <location>
        <begin position="208"/>
        <end position="229"/>
    </location>
</feature>
<accession>A0A1Q9ELR6</accession>
<evidence type="ECO:0000313" key="5">
    <source>
        <dbReference type="EMBL" id="OLQ08396.1"/>
    </source>
</evidence>
<dbReference type="EMBL" id="LSRX01000118">
    <property type="protein sequence ID" value="OLQ08396.1"/>
    <property type="molecule type" value="Genomic_DNA"/>
</dbReference>
<comment type="caution">
    <text evidence="5">The sequence shown here is derived from an EMBL/GenBank/DDBJ whole genome shotgun (WGS) entry which is preliminary data.</text>
</comment>
<feature type="transmembrane region" description="Helical" evidence="3">
    <location>
        <begin position="474"/>
        <end position="497"/>
    </location>
</feature>
<feature type="transmembrane region" description="Helical" evidence="3">
    <location>
        <begin position="302"/>
        <end position="329"/>
    </location>
</feature>
<dbReference type="Pfam" id="PF14737">
    <property type="entry name" value="DUF4470"/>
    <property type="match status" value="1"/>
</dbReference>